<comment type="caution">
    <text evidence="2">The sequence shown here is derived from an EMBL/GenBank/DDBJ whole genome shotgun (WGS) entry which is preliminary data.</text>
</comment>
<evidence type="ECO:0000313" key="3">
    <source>
        <dbReference type="Proteomes" id="UP001464555"/>
    </source>
</evidence>
<keyword evidence="3" id="KW-1185">Reference proteome</keyword>
<keyword evidence="1" id="KW-0472">Membrane</keyword>
<feature type="transmembrane region" description="Helical" evidence="1">
    <location>
        <begin position="46"/>
        <end position="64"/>
    </location>
</feature>
<protein>
    <submittedName>
        <fullName evidence="2">DUF4133 domain-containing protein</fullName>
    </submittedName>
</protein>
<dbReference type="Proteomes" id="UP001464555">
    <property type="component" value="Unassembled WGS sequence"/>
</dbReference>
<sequence length="110" mass="12195">MNKYNINKGIGRTVEFKGLKAQYLFIFAGGLLGILVLVMILYIAGVSSYACIGIGVGGASLLVWQTFSLNKKHGEHGLMKLAAKKRHPKYIISSRKPGRFIRSNLKKEQQ</sequence>
<evidence type="ECO:0000256" key="1">
    <source>
        <dbReference type="SAM" id="Phobius"/>
    </source>
</evidence>
<organism evidence="2 3">
    <name type="scientific">Flavobacterium arundinis</name>
    <dbReference type="NCBI Taxonomy" id="3139143"/>
    <lineage>
        <taxon>Bacteria</taxon>
        <taxon>Pseudomonadati</taxon>
        <taxon>Bacteroidota</taxon>
        <taxon>Flavobacteriia</taxon>
        <taxon>Flavobacteriales</taxon>
        <taxon>Flavobacteriaceae</taxon>
        <taxon>Flavobacterium</taxon>
    </lineage>
</organism>
<evidence type="ECO:0000313" key="2">
    <source>
        <dbReference type="EMBL" id="MEL1243875.1"/>
    </source>
</evidence>
<dbReference type="EMBL" id="JBBYHR010000003">
    <property type="protein sequence ID" value="MEL1243875.1"/>
    <property type="molecule type" value="Genomic_DNA"/>
</dbReference>
<feature type="transmembrane region" description="Helical" evidence="1">
    <location>
        <begin position="21"/>
        <end position="40"/>
    </location>
</feature>
<keyword evidence="1" id="KW-1133">Transmembrane helix</keyword>
<proteinExistence type="predicted"/>
<dbReference type="Pfam" id="PF13571">
    <property type="entry name" value="DUF4133"/>
    <property type="match status" value="1"/>
</dbReference>
<dbReference type="InterPro" id="IPR025407">
    <property type="entry name" value="DUF4133"/>
</dbReference>
<gene>
    <name evidence="2" type="ORF">AAEO56_06335</name>
</gene>
<dbReference type="RefSeq" id="WP_341696192.1">
    <property type="nucleotide sequence ID" value="NZ_JBBYHR010000003.1"/>
</dbReference>
<reference evidence="2 3" key="1">
    <citation type="submission" date="2024-04" db="EMBL/GenBank/DDBJ databases">
        <title>Flavobacterium sp. DGU11 16S ribosomal RNA gene Genome sequencing and assembly.</title>
        <authorList>
            <person name="Park S."/>
        </authorList>
    </citation>
    <scope>NUCLEOTIDE SEQUENCE [LARGE SCALE GENOMIC DNA]</scope>
    <source>
        <strain evidence="2 3">DGU11</strain>
    </source>
</reference>
<keyword evidence="1" id="KW-0812">Transmembrane</keyword>
<name>A0ABU9HUQ0_9FLAO</name>
<accession>A0ABU9HUQ0</accession>